<dbReference type="OrthoDB" id="6370971at2759"/>
<feature type="chain" id="PRO_5029908345" evidence="1">
    <location>
        <begin position="25"/>
        <end position="156"/>
    </location>
</feature>
<dbReference type="SUPFAM" id="SSF57256">
    <property type="entry name" value="Elafin-like"/>
    <property type="match status" value="1"/>
</dbReference>
<evidence type="ECO:0000256" key="1">
    <source>
        <dbReference type="SAM" id="SignalP"/>
    </source>
</evidence>
<name>A0A7L9R3L8_PENVA</name>
<dbReference type="AlphaFoldDB" id="A0A7L9R3L8"/>
<dbReference type="Gene3D" id="4.10.75.10">
    <property type="entry name" value="Elafin-like"/>
    <property type="match status" value="1"/>
</dbReference>
<protein>
    <submittedName>
        <fullName evidence="3">Type IIa crustin cruIIa-8</fullName>
    </submittedName>
</protein>
<feature type="signal peptide" evidence="1">
    <location>
        <begin position="1"/>
        <end position="24"/>
    </location>
</feature>
<evidence type="ECO:0000313" key="3">
    <source>
        <dbReference type="EMBL" id="QOL09962.1"/>
    </source>
</evidence>
<dbReference type="SMART" id="SM00217">
    <property type="entry name" value="WAP"/>
    <property type="match status" value="1"/>
</dbReference>
<dbReference type="GO" id="GO:0005576">
    <property type="term" value="C:extracellular region"/>
    <property type="evidence" value="ECO:0007669"/>
    <property type="project" value="InterPro"/>
</dbReference>
<accession>A0A7L9R3L8</accession>
<dbReference type="EMBL" id="MT375577">
    <property type="protein sequence ID" value="QOL09962.1"/>
    <property type="molecule type" value="mRNA"/>
</dbReference>
<dbReference type="PROSITE" id="PS51390">
    <property type="entry name" value="WAP"/>
    <property type="match status" value="1"/>
</dbReference>
<keyword evidence="1" id="KW-0732">Signal</keyword>
<feature type="domain" description="WAP" evidence="2">
    <location>
        <begin position="99"/>
        <end position="153"/>
    </location>
</feature>
<dbReference type="GO" id="GO:0030414">
    <property type="term" value="F:peptidase inhibitor activity"/>
    <property type="evidence" value="ECO:0007669"/>
    <property type="project" value="InterPro"/>
</dbReference>
<dbReference type="Pfam" id="PF00095">
    <property type="entry name" value="WAP"/>
    <property type="match status" value="1"/>
</dbReference>
<dbReference type="InterPro" id="IPR036645">
    <property type="entry name" value="Elafin-like_sf"/>
</dbReference>
<evidence type="ECO:0000259" key="2">
    <source>
        <dbReference type="PROSITE" id="PS51390"/>
    </source>
</evidence>
<sequence length="156" mass="15753">MVRRGASLAVALAATLFATAAALAADTRHGIGVVGVGTGAGGLIAGIGVGHGGGVVGGVGVVGGHGDLAGGSKSCRYWCKTPQNQAYCCEDGHDPVSQPFVKPGSCPPVRPQCPPVRSGFRPPNQCSNDSRCPGHEKCCYDTCLEHHTCKAPGSTW</sequence>
<organism evidence="3">
    <name type="scientific">Penaeus vannamei</name>
    <name type="common">Whiteleg shrimp</name>
    <name type="synonym">Litopenaeus vannamei</name>
    <dbReference type="NCBI Taxonomy" id="6689"/>
    <lineage>
        <taxon>Eukaryota</taxon>
        <taxon>Metazoa</taxon>
        <taxon>Ecdysozoa</taxon>
        <taxon>Arthropoda</taxon>
        <taxon>Crustacea</taxon>
        <taxon>Multicrustacea</taxon>
        <taxon>Malacostraca</taxon>
        <taxon>Eumalacostraca</taxon>
        <taxon>Eucarida</taxon>
        <taxon>Decapoda</taxon>
        <taxon>Dendrobranchiata</taxon>
        <taxon>Penaeoidea</taxon>
        <taxon>Penaeidae</taxon>
        <taxon>Penaeus</taxon>
    </lineage>
</organism>
<gene>
    <name evidence="3" type="primary">CruIIa-8</name>
</gene>
<dbReference type="InterPro" id="IPR008197">
    <property type="entry name" value="WAP_dom"/>
</dbReference>
<reference evidence="3" key="1">
    <citation type="journal article" date="2020" name="Mar. Drugs">
        <title>Molecular and Functional Diversity of Crustin-Like Genes in the Shrimp Litopenaeus vannamei.</title>
        <authorList>
            <person name="Li S."/>
            <person name="Lv X."/>
            <person name="Yu Y."/>
            <person name="Zhang X."/>
            <person name="Li F."/>
        </authorList>
    </citation>
    <scope>NUCLEOTIDE SEQUENCE</scope>
    <source>
        <tissue evidence="3">Epidermis</tissue>
    </source>
</reference>
<proteinExistence type="evidence at transcript level"/>